<proteinExistence type="predicted"/>
<evidence type="ECO:0000313" key="1">
    <source>
        <dbReference type="EMBL" id="QGA64884.1"/>
    </source>
</evidence>
<dbReference type="EMBL" id="CP045699">
    <property type="protein sequence ID" value="QGA64884.1"/>
    <property type="molecule type" value="Genomic_DNA"/>
</dbReference>
<name>A0A5Q0TDJ8_9VIBR</name>
<accession>A0A5Q0TDJ8</accession>
<dbReference type="RefSeq" id="WP_153447034.1">
    <property type="nucleotide sequence ID" value="NZ_CP045699.1"/>
</dbReference>
<dbReference type="Proteomes" id="UP000348942">
    <property type="component" value="Chromosome 1"/>
</dbReference>
<reference evidence="1 2" key="1">
    <citation type="submission" date="2019-10" db="EMBL/GenBank/DDBJ databases">
        <title>Vibrio sp. nov., isolated from Coralline algae surface.</title>
        <authorList>
            <person name="Geng Y."/>
            <person name="Zhang X."/>
        </authorList>
    </citation>
    <scope>NUCLEOTIDE SEQUENCE [LARGE SCALE GENOMIC DNA]</scope>
    <source>
        <strain evidence="1 2">SM1977</strain>
    </source>
</reference>
<gene>
    <name evidence="1" type="ORF">GFB47_05355</name>
</gene>
<keyword evidence="2" id="KW-1185">Reference proteome</keyword>
<protein>
    <submittedName>
        <fullName evidence="1">Uncharacterized protein</fullName>
    </submittedName>
</protein>
<organism evidence="1 2">
    <name type="scientific">Vibrio algicola</name>
    <dbReference type="NCBI Taxonomy" id="2662262"/>
    <lineage>
        <taxon>Bacteria</taxon>
        <taxon>Pseudomonadati</taxon>
        <taxon>Pseudomonadota</taxon>
        <taxon>Gammaproteobacteria</taxon>
        <taxon>Vibrionales</taxon>
        <taxon>Vibrionaceae</taxon>
        <taxon>Vibrio</taxon>
    </lineage>
</organism>
<sequence length="113" mass="13380">MNNLFNYVAAIKNDETHKIKKWECKSEELNEEDGVVTEIKEYDFFFHNGVVIKQSIEREIGEMDSDLVCQECFISYELISEPTSLDIRPKRKNFINICQESFWLKINKTHSLL</sequence>
<evidence type="ECO:0000313" key="2">
    <source>
        <dbReference type="Proteomes" id="UP000348942"/>
    </source>
</evidence>
<dbReference type="AlphaFoldDB" id="A0A5Q0TDJ8"/>